<evidence type="ECO:0000313" key="2">
    <source>
        <dbReference type="EMBL" id="KAG9391408.1"/>
    </source>
</evidence>
<dbReference type="Proteomes" id="UP000717585">
    <property type="component" value="Unassembled WGS sequence"/>
</dbReference>
<accession>A0A8J6AQR8</accession>
<name>A0A8J6AQR8_9EUKA</name>
<evidence type="ECO:0000313" key="3">
    <source>
        <dbReference type="Proteomes" id="UP000717585"/>
    </source>
</evidence>
<keyword evidence="3" id="KW-1185">Reference proteome</keyword>
<comment type="caution">
    <text evidence="2">The sequence shown here is derived from an EMBL/GenBank/DDBJ whole genome shotgun (WGS) entry which is preliminary data.</text>
</comment>
<sequence>MEEQEPASAKGVGKTEAIALLVKEMLHDNVATRNDIAACMSKERRILSTVFTVLRVAGFLNEIDELMTWRPSRSTRRSTVKNVLCYDKRLEKLANGDISEIMRELPILDALREGYADILQQMALEEGLTDPRIWRFTAEHEMALRFPPTNSKMTPLTALGVLGKMDLTPTAKSQLTLLRTNLGLLMAPLRVPRRGDMFAGEAVMCSTTPSALGQFKQFYDFLGPRLGDMPLLADTDPRWVEWARRMPVAPKPSPKTPKKSRQTKPLEPQPPPQRPRRGTSALTVPPPMPTEWRPTGDSLRTPSPISPDTTPDTVDAIIKLTPIDSSDPFACLLHRRDFVKSANGPHILATELYHRIMHAEHSSLRHEADDPELLNVLDLAGPLLSDRDREVK</sequence>
<reference evidence="2" key="1">
    <citation type="submission" date="2021-05" db="EMBL/GenBank/DDBJ databases">
        <title>A free-living protist that lacks canonical eukaryotic 1 DNA replication and segregation systems.</title>
        <authorList>
            <person name="Salas-Leiva D.E."/>
            <person name="Tromer E.C."/>
            <person name="Curtis B.A."/>
            <person name="Jerlstrom-Hultqvist J."/>
            <person name="Kolisko M."/>
            <person name="Yi Z."/>
            <person name="Salas-Leiva J.S."/>
            <person name="Gallot-Lavallee L."/>
            <person name="Kops G.J.P.L."/>
            <person name="Archibald J.M."/>
            <person name="Simpson A.G.B."/>
            <person name="Roger A.J."/>
        </authorList>
    </citation>
    <scope>NUCLEOTIDE SEQUENCE</scope>
    <source>
        <strain evidence="2">BICM</strain>
    </source>
</reference>
<feature type="compositionally biased region" description="Low complexity" evidence="1">
    <location>
        <begin position="301"/>
        <end position="310"/>
    </location>
</feature>
<protein>
    <submittedName>
        <fullName evidence="2">Uncharacterized protein</fullName>
    </submittedName>
</protein>
<evidence type="ECO:0000256" key="1">
    <source>
        <dbReference type="SAM" id="MobiDB-lite"/>
    </source>
</evidence>
<dbReference type="AlphaFoldDB" id="A0A8J6AQR8"/>
<gene>
    <name evidence="2" type="ORF">J8273_6168</name>
</gene>
<dbReference type="EMBL" id="JAHDYR010000053">
    <property type="protein sequence ID" value="KAG9391408.1"/>
    <property type="molecule type" value="Genomic_DNA"/>
</dbReference>
<proteinExistence type="predicted"/>
<organism evidence="2 3">
    <name type="scientific">Carpediemonas membranifera</name>
    <dbReference type="NCBI Taxonomy" id="201153"/>
    <lineage>
        <taxon>Eukaryota</taxon>
        <taxon>Metamonada</taxon>
        <taxon>Carpediemonas-like organisms</taxon>
        <taxon>Carpediemonas</taxon>
    </lineage>
</organism>
<feature type="region of interest" description="Disordered" evidence="1">
    <location>
        <begin position="245"/>
        <end position="310"/>
    </location>
</feature>